<keyword evidence="2" id="KW-1185">Reference proteome</keyword>
<sequence length="175" mass="19641">MYLLDANVFISAKRRFYRFKVVPGFWDWLHQANMSREVASVVSVQKELEAGGDDLTEWVKHHKSLFEIPARKFVESSTELAQWVVKGEYTQVAQHQFLAAADFELVAQALALGATVVTEERPQPGSRKRVLIPDACDAMGVQWTDPFTMLERCGAKFVLAPESDASLFGSMSCPK</sequence>
<accession>A0ABP8WSH1</accession>
<proteinExistence type="predicted"/>
<dbReference type="InterPro" id="IPR029060">
    <property type="entry name" value="PIN-like_dom_sf"/>
</dbReference>
<reference evidence="2" key="1">
    <citation type="journal article" date="2019" name="Int. J. Syst. Evol. Microbiol.">
        <title>The Global Catalogue of Microorganisms (GCM) 10K type strain sequencing project: providing services to taxonomists for standard genome sequencing and annotation.</title>
        <authorList>
            <consortium name="The Broad Institute Genomics Platform"/>
            <consortium name="The Broad Institute Genome Sequencing Center for Infectious Disease"/>
            <person name="Wu L."/>
            <person name="Ma J."/>
        </authorList>
    </citation>
    <scope>NUCLEOTIDE SEQUENCE [LARGE SCALE GENOMIC DNA]</scope>
    <source>
        <strain evidence="2">JCM 18958</strain>
    </source>
</reference>
<name>A0ABP8WSH1_9MICC</name>
<dbReference type="RefSeq" id="WP_345310804.1">
    <property type="nucleotide sequence ID" value="NZ_BAABLN010000010.1"/>
</dbReference>
<organism evidence="1 2">
    <name type="scientific">Kocuria gwangalliensis</name>
    <dbReference type="NCBI Taxonomy" id="501592"/>
    <lineage>
        <taxon>Bacteria</taxon>
        <taxon>Bacillati</taxon>
        <taxon>Actinomycetota</taxon>
        <taxon>Actinomycetes</taxon>
        <taxon>Micrococcales</taxon>
        <taxon>Micrococcaceae</taxon>
        <taxon>Kocuria</taxon>
    </lineage>
</organism>
<evidence type="ECO:0000313" key="2">
    <source>
        <dbReference type="Proteomes" id="UP001501446"/>
    </source>
</evidence>
<gene>
    <name evidence="1" type="ORF">GCM10025781_10390</name>
</gene>
<dbReference type="EMBL" id="BAABLN010000010">
    <property type="protein sequence ID" value="GAA4694751.1"/>
    <property type="molecule type" value="Genomic_DNA"/>
</dbReference>
<comment type="caution">
    <text evidence="1">The sequence shown here is derived from an EMBL/GenBank/DDBJ whole genome shotgun (WGS) entry which is preliminary data.</text>
</comment>
<evidence type="ECO:0000313" key="1">
    <source>
        <dbReference type="EMBL" id="GAA4694751.1"/>
    </source>
</evidence>
<dbReference type="InterPro" id="IPR016541">
    <property type="entry name" value="UCP008505"/>
</dbReference>
<protein>
    <submittedName>
        <fullName evidence="1">DUF4411 family protein</fullName>
    </submittedName>
</protein>
<dbReference type="Proteomes" id="UP001501446">
    <property type="component" value="Unassembled WGS sequence"/>
</dbReference>
<dbReference type="SUPFAM" id="SSF88723">
    <property type="entry name" value="PIN domain-like"/>
    <property type="match status" value="1"/>
</dbReference>
<dbReference type="Pfam" id="PF14367">
    <property type="entry name" value="DUF4411"/>
    <property type="match status" value="1"/>
</dbReference>
<dbReference type="Gene3D" id="3.40.50.1010">
    <property type="entry name" value="5'-nuclease"/>
    <property type="match status" value="1"/>
</dbReference>